<protein>
    <submittedName>
        <fullName evidence="1">Uncharacterized protein</fullName>
    </submittedName>
</protein>
<comment type="caution">
    <text evidence="1">The sequence shown here is derived from an EMBL/GenBank/DDBJ whole genome shotgun (WGS) entry which is preliminary data.</text>
</comment>
<dbReference type="AlphaFoldDB" id="A0AAV7I4J4"/>
<dbReference type="EMBL" id="JAHXZJ010002237">
    <property type="protein sequence ID" value="KAH0546109.1"/>
    <property type="molecule type" value="Genomic_DNA"/>
</dbReference>
<gene>
    <name evidence="1" type="ORF">KQX54_006630</name>
</gene>
<proteinExistence type="predicted"/>
<evidence type="ECO:0000313" key="1">
    <source>
        <dbReference type="EMBL" id="KAH0546109.1"/>
    </source>
</evidence>
<evidence type="ECO:0000313" key="2">
    <source>
        <dbReference type="Proteomes" id="UP000826195"/>
    </source>
</evidence>
<organism evidence="1 2">
    <name type="scientific">Cotesia glomerata</name>
    <name type="common">Lepidopteran parasitic wasp</name>
    <name type="synonym">Apanteles glomeratus</name>
    <dbReference type="NCBI Taxonomy" id="32391"/>
    <lineage>
        <taxon>Eukaryota</taxon>
        <taxon>Metazoa</taxon>
        <taxon>Ecdysozoa</taxon>
        <taxon>Arthropoda</taxon>
        <taxon>Hexapoda</taxon>
        <taxon>Insecta</taxon>
        <taxon>Pterygota</taxon>
        <taxon>Neoptera</taxon>
        <taxon>Endopterygota</taxon>
        <taxon>Hymenoptera</taxon>
        <taxon>Apocrita</taxon>
        <taxon>Ichneumonoidea</taxon>
        <taxon>Braconidae</taxon>
        <taxon>Microgastrinae</taxon>
        <taxon>Cotesia</taxon>
    </lineage>
</organism>
<name>A0AAV7I4J4_COTGL</name>
<reference evidence="1 2" key="1">
    <citation type="journal article" date="2021" name="J. Hered.">
        <title>A chromosome-level genome assembly of the parasitoid wasp, Cotesia glomerata (Hymenoptera: Braconidae).</title>
        <authorList>
            <person name="Pinto B.J."/>
            <person name="Weis J.J."/>
            <person name="Gamble T."/>
            <person name="Ode P.J."/>
            <person name="Paul R."/>
            <person name="Zaspel J.M."/>
        </authorList>
    </citation>
    <scope>NUCLEOTIDE SEQUENCE [LARGE SCALE GENOMIC DNA]</scope>
    <source>
        <strain evidence="1">CgM1</strain>
    </source>
</reference>
<accession>A0AAV7I4J4</accession>
<keyword evidence="2" id="KW-1185">Reference proteome</keyword>
<dbReference type="Proteomes" id="UP000826195">
    <property type="component" value="Unassembled WGS sequence"/>
</dbReference>
<sequence length="72" mass="7860">MLGIEGSINSADPTLVMRDVLMFQIHIQGWHQPRITGINFFSGILILSDSTNSKHAGSSILASKATNHLIEK</sequence>